<feature type="transmembrane region" description="Helical" evidence="1">
    <location>
        <begin position="12"/>
        <end position="36"/>
    </location>
</feature>
<protein>
    <submittedName>
        <fullName evidence="2">Uncharacterized protein</fullName>
    </submittedName>
</protein>
<reference evidence="3" key="1">
    <citation type="journal article" date="2012" name="Science">
        <title>The Paleozoic origin of enzymatic lignin decomposition reconstructed from 31 fungal genomes.</title>
        <authorList>
            <person name="Floudas D."/>
            <person name="Binder M."/>
            <person name="Riley R."/>
            <person name="Barry K."/>
            <person name="Blanchette R.A."/>
            <person name="Henrissat B."/>
            <person name="Martinez A.T."/>
            <person name="Otillar R."/>
            <person name="Spatafora J.W."/>
            <person name="Yadav J.S."/>
            <person name="Aerts A."/>
            <person name="Benoit I."/>
            <person name="Boyd A."/>
            <person name="Carlson A."/>
            <person name="Copeland A."/>
            <person name="Coutinho P.M."/>
            <person name="de Vries R.P."/>
            <person name="Ferreira P."/>
            <person name="Findley K."/>
            <person name="Foster B."/>
            <person name="Gaskell J."/>
            <person name="Glotzer D."/>
            <person name="Gorecki P."/>
            <person name="Heitman J."/>
            <person name="Hesse C."/>
            <person name="Hori C."/>
            <person name="Igarashi K."/>
            <person name="Jurgens J.A."/>
            <person name="Kallen N."/>
            <person name="Kersten P."/>
            <person name="Kohler A."/>
            <person name="Kuees U."/>
            <person name="Kumar T.K.A."/>
            <person name="Kuo A."/>
            <person name="LaButti K."/>
            <person name="Larrondo L.F."/>
            <person name="Lindquist E."/>
            <person name="Ling A."/>
            <person name="Lombard V."/>
            <person name="Lucas S."/>
            <person name="Lundell T."/>
            <person name="Martin R."/>
            <person name="McLaughlin D.J."/>
            <person name="Morgenstern I."/>
            <person name="Morin E."/>
            <person name="Murat C."/>
            <person name="Nagy L.G."/>
            <person name="Nolan M."/>
            <person name="Ohm R.A."/>
            <person name="Patyshakuliyeva A."/>
            <person name="Rokas A."/>
            <person name="Ruiz-Duenas F.J."/>
            <person name="Sabat G."/>
            <person name="Salamov A."/>
            <person name="Samejima M."/>
            <person name="Schmutz J."/>
            <person name="Slot J.C."/>
            <person name="St John F."/>
            <person name="Stenlid J."/>
            <person name="Sun H."/>
            <person name="Sun S."/>
            <person name="Syed K."/>
            <person name="Tsang A."/>
            <person name="Wiebenga A."/>
            <person name="Young D."/>
            <person name="Pisabarro A."/>
            <person name="Eastwood D.C."/>
            <person name="Martin F."/>
            <person name="Cullen D."/>
            <person name="Grigoriev I.V."/>
            <person name="Hibbett D.S."/>
        </authorList>
    </citation>
    <scope>NUCLEOTIDE SEQUENCE [LARGE SCALE GENOMIC DNA]</scope>
    <source>
        <strain evidence="3">RWD-64-598 SS2</strain>
    </source>
</reference>
<keyword evidence="1" id="KW-0472">Membrane</keyword>
<evidence type="ECO:0000256" key="1">
    <source>
        <dbReference type="SAM" id="Phobius"/>
    </source>
</evidence>
<keyword evidence="1" id="KW-1133">Transmembrane helix</keyword>
<dbReference type="RefSeq" id="XP_007770829.1">
    <property type="nucleotide sequence ID" value="XM_007772639.1"/>
</dbReference>
<comment type="caution">
    <text evidence="2">The sequence shown here is derived from an EMBL/GenBank/DDBJ whole genome shotgun (WGS) entry which is preliminary data.</text>
</comment>
<proteinExistence type="predicted"/>
<gene>
    <name evidence="2" type="ORF">CONPUDRAFT_155802</name>
</gene>
<organism evidence="2 3">
    <name type="scientific">Coniophora puteana (strain RWD-64-598)</name>
    <name type="common">Brown rot fungus</name>
    <dbReference type="NCBI Taxonomy" id="741705"/>
    <lineage>
        <taxon>Eukaryota</taxon>
        <taxon>Fungi</taxon>
        <taxon>Dikarya</taxon>
        <taxon>Basidiomycota</taxon>
        <taxon>Agaricomycotina</taxon>
        <taxon>Agaricomycetes</taxon>
        <taxon>Agaricomycetidae</taxon>
        <taxon>Boletales</taxon>
        <taxon>Coniophorineae</taxon>
        <taxon>Coniophoraceae</taxon>
        <taxon>Coniophora</taxon>
    </lineage>
</organism>
<sequence length="209" mass="23516">MLGIVIDDPFLFTLVTVIFSVTFVVFLYCVLLAWLISDSIFHSFDLLRQFPEPQMYPDTTFVCCIGNRDYFVADPHTNFNDHLKVGIGSIVTIILPAGEGQAKAARGPVHSICHYEQDYVVFNIYSTEHRPLHCVACLALPYHLCNLSFVRRSVYHALHPISSQTSKDFIAAFLEVTLSGVSRTSSNSSAIDHEHSFAKPPVFQHRPLQ</sequence>
<keyword evidence="1" id="KW-0812">Transmembrane</keyword>
<dbReference type="KEGG" id="cput:CONPUDRAFT_155802"/>
<name>A0A5M3MJE9_CONPW</name>
<keyword evidence="3" id="KW-1185">Reference proteome</keyword>
<dbReference type="GeneID" id="19203502"/>
<evidence type="ECO:0000313" key="2">
    <source>
        <dbReference type="EMBL" id="EIW79117.1"/>
    </source>
</evidence>
<dbReference type="AlphaFoldDB" id="A0A5M3MJE9"/>
<dbReference type="Proteomes" id="UP000053558">
    <property type="component" value="Unassembled WGS sequence"/>
</dbReference>
<evidence type="ECO:0000313" key="3">
    <source>
        <dbReference type="Proteomes" id="UP000053558"/>
    </source>
</evidence>
<accession>A0A5M3MJE9</accession>
<dbReference type="EMBL" id="JH711581">
    <property type="protein sequence ID" value="EIW79117.1"/>
    <property type="molecule type" value="Genomic_DNA"/>
</dbReference>